<gene>
    <name evidence="5" type="ORF">B5V51_7251</name>
</gene>
<proteinExistence type="inferred from homology"/>
<accession>A0A2A4K0B3</accession>
<dbReference type="SUPFAM" id="SSF53756">
    <property type="entry name" value="UDP-Glycosyltransferase/glycogen phosphorylase"/>
    <property type="match status" value="1"/>
</dbReference>
<dbReference type="PANTHER" id="PTHR48043:SF159">
    <property type="entry name" value="EG:EG0003.4 PROTEIN-RELATED"/>
    <property type="match status" value="1"/>
</dbReference>
<protein>
    <recommendedName>
        <fullName evidence="6">UDP-glucuronosyltransferase</fullName>
    </recommendedName>
</protein>
<keyword evidence="2" id="KW-0328">Glycosyltransferase</keyword>
<feature type="transmembrane region" description="Helical" evidence="4">
    <location>
        <begin position="450"/>
        <end position="476"/>
    </location>
</feature>
<comment type="caution">
    <text evidence="5">The sequence shown here is derived from an EMBL/GenBank/DDBJ whole genome shotgun (WGS) entry which is preliminary data.</text>
</comment>
<keyword evidence="3" id="KW-0808">Transferase</keyword>
<dbReference type="GO" id="GO:0008194">
    <property type="term" value="F:UDP-glycosyltransferase activity"/>
    <property type="evidence" value="ECO:0007669"/>
    <property type="project" value="InterPro"/>
</dbReference>
<dbReference type="STRING" id="7102.A0A2A4K0B3"/>
<dbReference type="FunFam" id="3.40.50.2000:FF:000050">
    <property type="entry name" value="UDP-glucuronosyltransferase"/>
    <property type="match status" value="1"/>
</dbReference>
<evidence type="ECO:0000256" key="2">
    <source>
        <dbReference type="ARBA" id="ARBA00022676"/>
    </source>
</evidence>
<keyword evidence="4" id="KW-0812">Transmembrane</keyword>
<evidence type="ECO:0000256" key="4">
    <source>
        <dbReference type="SAM" id="Phobius"/>
    </source>
</evidence>
<dbReference type="PANTHER" id="PTHR48043">
    <property type="entry name" value="EG:EG0003.4 PROTEIN-RELATED"/>
    <property type="match status" value="1"/>
</dbReference>
<keyword evidence="4" id="KW-0472">Membrane</keyword>
<evidence type="ECO:0000313" key="5">
    <source>
        <dbReference type="EMBL" id="PCG77489.1"/>
    </source>
</evidence>
<evidence type="ECO:0000256" key="3">
    <source>
        <dbReference type="ARBA" id="ARBA00022679"/>
    </source>
</evidence>
<dbReference type="AlphaFoldDB" id="A0A2A4K0B3"/>
<dbReference type="Pfam" id="PF00201">
    <property type="entry name" value="UDPGT"/>
    <property type="match status" value="1"/>
</dbReference>
<dbReference type="EMBL" id="NWSH01000322">
    <property type="protein sequence ID" value="PCG77489.1"/>
    <property type="molecule type" value="Genomic_DNA"/>
</dbReference>
<dbReference type="Gene3D" id="3.40.50.2000">
    <property type="entry name" value="Glycogen Phosphorylase B"/>
    <property type="match status" value="2"/>
</dbReference>
<dbReference type="CDD" id="cd03784">
    <property type="entry name" value="GT1_Gtf-like"/>
    <property type="match status" value="1"/>
</dbReference>
<sequence length="489" mass="56742">MLRPIGLELARRGHNVTVITGHREPNPPPNYHQHVVDKKEIWDIIGGGRPNVFTMVNLPAEKFHENILWKGGLAFTELVLNSKEIKAFLEKDNKFDLVISEHFYQDALYVLAHKYNAPLVLVTTYGNCMKHNIVTRNPLQLATVIQEFLDVRDPTSFWGRMRNLYFTMYEYIYWRYFYLEEQEQLVKKYLLKDLPQPVPSLYDLQRNASLILVNSHFSFDPPTAYLPNVVEIGGAHLSKSDAKLPEDLQKVLDKAKHGVVYMNFGSNVRSSELPEDKKNAILNVFRRLKQTVLWKWEEDILENKPENLIVRKWMPQKEILSHPNIRLFVSHGGLIGTQEATFHGVPILGVPIYADQYNNLLQVQNIGYGKILEYHEINEETLFNKVTEMLANDSYRMKAKEVSIRFKDRPMTALDTAMFWIEYVIRNNGAEFFKNPSLQLSWIESNMLDVYAFILVLVLGVVFAIVKVSMIVLSLIKSKDSKKQKKKRS</sequence>
<dbReference type="InterPro" id="IPR002213">
    <property type="entry name" value="UDP_glucos_trans"/>
</dbReference>
<reference evidence="5" key="1">
    <citation type="submission" date="2017-09" db="EMBL/GenBank/DDBJ databases">
        <title>Contemporary evolution of a Lepidopteran species, Heliothis virescens, in response to modern agricultural practices.</title>
        <authorList>
            <person name="Fritz M.L."/>
            <person name="Deyonke A.M."/>
            <person name="Papanicolaou A."/>
            <person name="Micinski S."/>
            <person name="Westbrook J."/>
            <person name="Gould F."/>
        </authorList>
    </citation>
    <scope>NUCLEOTIDE SEQUENCE [LARGE SCALE GENOMIC DNA]</scope>
    <source>
        <strain evidence="5">HvINT-</strain>
        <tissue evidence="5">Whole body</tissue>
    </source>
</reference>
<name>A0A2A4K0B3_HELVI</name>
<comment type="similarity">
    <text evidence="1">Belongs to the UDP-glycosyltransferase family.</text>
</comment>
<organism evidence="5">
    <name type="scientific">Heliothis virescens</name>
    <name type="common">Tobacco budworm moth</name>
    <dbReference type="NCBI Taxonomy" id="7102"/>
    <lineage>
        <taxon>Eukaryota</taxon>
        <taxon>Metazoa</taxon>
        <taxon>Ecdysozoa</taxon>
        <taxon>Arthropoda</taxon>
        <taxon>Hexapoda</taxon>
        <taxon>Insecta</taxon>
        <taxon>Pterygota</taxon>
        <taxon>Neoptera</taxon>
        <taxon>Endopterygota</taxon>
        <taxon>Lepidoptera</taxon>
        <taxon>Glossata</taxon>
        <taxon>Ditrysia</taxon>
        <taxon>Noctuoidea</taxon>
        <taxon>Noctuidae</taxon>
        <taxon>Heliothinae</taxon>
        <taxon>Heliothis</taxon>
    </lineage>
</organism>
<evidence type="ECO:0008006" key="6">
    <source>
        <dbReference type="Google" id="ProtNLM"/>
    </source>
</evidence>
<dbReference type="InterPro" id="IPR050271">
    <property type="entry name" value="UDP-glycosyltransferase"/>
</dbReference>
<evidence type="ECO:0000256" key="1">
    <source>
        <dbReference type="ARBA" id="ARBA00009995"/>
    </source>
</evidence>
<keyword evidence="4" id="KW-1133">Transmembrane helix</keyword>